<evidence type="ECO:0000313" key="3">
    <source>
        <dbReference type="EMBL" id="NDW22842.1"/>
    </source>
</evidence>
<organism evidence="3 4">
    <name type="scientific">Alteromonas hispanica</name>
    <dbReference type="NCBI Taxonomy" id="315421"/>
    <lineage>
        <taxon>Bacteria</taxon>
        <taxon>Pseudomonadati</taxon>
        <taxon>Pseudomonadota</taxon>
        <taxon>Gammaproteobacteria</taxon>
        <taxon>Alteromonadales</taxon>
        <taxon>Alteromonadaceae</taxon>
        <taxon>Alteromonas/Salinimonas group</taxon>
        <taxon>Alteromonas</taxon>
    </lineage>
</organism>
<gene>
    <name evidence="3" type="ORF">GTW09_15065</name>
</gene>
<reference evidence="3 4" key="1">
    <citation type="submission" date="2020-01" db="EMBL/GenBank/DDBJ databases">
        <title>Genomes of bacteria type strains.</title>
        <authorList>
            <person name="Chen J."/>
            <person name="Zhu S."/>
            <person name="Yang J."/>
        </authorList>
    </citation>
    <scope>NUCLEOTIDE SEQUENCE [LARGE SCALE GENOMIC DNA]</scope>
    <source>
        <strain evidence="3 4">LMG 22958</strain>
    </source>
</reference>
<comment type="caution">
    <text evidence="3">The sequence shown here is derived from an EMBL/GenBank/DDBJ whole genome shotgun (WGS) entry which is preliminary data.</text>
</comment>
<keyword evidence="2" id="KW-0812">Transmembrane</keyword>
<evidence type="ECO:0000256" key="1">
    <source>
        <dbReference type="SAM" id="MobiDB-lite"/>
    </source>
</evidence>
<feature type="compositionally biased region" description="Polar residues" evidence="1">
    <location>
        <begin position="80"/>
        <end position="89"/>
    </location>
</feature>
<feature type="compositionally biased region" description="Polar residues" evidence="1">
    <location>
        <begin position="105"/>
        <end position="118"/>
    </location>
</feature>
<evidence type="ECO:0000313" key="4">
    <source>
        <dbReference type="Proteomes" id="UP000478837"/>
    </source>
</evidence>
<feature type="transmembrane region" description="Helical" evidence="2">
    <location>
        <begin position="26"/>
        <end position="48"/>
    </location>
</feature>
<dbReference type="RefSeq" id="WP_163112548.1">
    <property type="nucleotide sequence ID" value="NZ_JAAAWP010000011.1"/>
</dbReference>
<dbReference type="AlphaFoldDB" id="A0A6L9MX93"/>
<protein>
    <submittedName>
        <fullName evidence="3">Uncharacterized protein</fullName>
    </submittedName>
</protein>
<accession>A0A6L9MX93</accession>
<name>A0A6L9MX93_9ALTE</name>
<keyword evidence="2" id="KW-0472">Membrane</keyword>
<feature type="region of interest" description="Disordered" evidence="1">
    <location>
        <begin position="79"/>
        <end position="146"/>
    </location>
</feature>
<dbReference type="EMBL" id="JAAAWP010000011">
    <property type="protein sequence ID" value="NDW22842.1"/>
    <property type="molecule type" value="Genomic_DNA"/>
</dbReference>
<keyword evidence="2" id="KW-1133">Transmembrane helix</keyword>
<keyword evidence="4" id="KW-1185">Reference proteome</keyword>
<sequence>MTMTMNYTSIFAPERLIQDHARKQHFAWRGLLISLCVHIGGVVIIILLSQHGIEKKKATIANSPSTATIKAVLFRPSPSVDRTQPINNIESKEDSGNIGSEDRSVLTSPAEQEPASTERQIEKVTPKPPAQSPSLDIQTSQNPPVAPEVPIKKLIQKQQANRQAGRLKVSSAQAAAEYLDNYNKARIGEESANAASSYATKKRSPDIFDLRKGEDRDEKLYNQRPEKIVNCTGTTNKILTTLSGLAGGTMKCSNRSGHQRFIEARINKTPEGDEQTN</sequence>
<dbReference type="Proteomes" id="UP000478837">
    <property type="component" value="Unassembled WGS sequence"/>
</dbReference>
<proteinExistence type="predicted"/>
<feature type="compositionally biased region" description="Polar residues" evidence="1">
    <location>
        <begin position="132"/>
        <end position="143"/>
    </location>
</feature>
<evidence type="ECO:0000256" key="2">
    <source>
        <dbReference type="SAM" id="Phobius"/>
    </source>
</evidence>
<feature type="compositionally biased region" description="Basic and acidic residues" evidence="1">
    <location>
        <begin position="90"/>
        <end position="104"/>
    </location>
</feature>